<reference evidence="4 5" key="1">
    <citation type="submission" date="2024-02" db="EMBL/GenBank/DDBJ databases">
        <title>A Gaetbulibacter species isolated from tidal flats and genomic insights of their niches.</title>
        <authorList>
            <person name="Ye Y."/>
        </authorList>
    </citation>
    <scope>NUCLEOTIDE SEQUENCE [LARGE SCALE GENOMIC DNA]</scope>
    <source>
        <strain evidence="4 5">KEM-8</strain>
    </source>
</reference>
<dbReference type="Gene3D" id="3.40.50.720">
    <property type="entry name" value="NAD(P)-binding Rossmann-like Domain"/>
    <property type="match status" value="1"/>
</dbReference>
<dbReference type="SUPFAM" id="SSF51735">
    <property type="entry name" value="NAD(P)-binding Rossmann-fold domains"/>
    <property type="match status" value="1"/>
</dbReference>
<organism evidence="4 5">
    <name type="scientific">Gaetbulibacter aquiaggeris</name>
    <dbReference type="NCBI Taxonomy" id="1735373"/>
    <lineage>
        <taxon>Bacteria</taxon>
        <taxon>Pseudomonadati</taxon>
        <taxon>Bacteroidota</taxon>
        <taxon>Flavobacteriia</taxon>
        <taxon>Flavobacteriales</taxon>
        <taxon>Flavobacteriaceae</taxon>
        <taxon>Gaetbulibacter</taxon>
    </lineage>
</organism>
<dbReference type="InterPro" id="IPR036291">
    <property type="entry name" value="NAD(P)-bd_dom_sf"/>
</dbReference>
<gene>
    <name evidence="4" type="ORF">V8G56_13010</name>
</gene>
<dbReference type="PANTHER" id="PTHR11092">
    <property type="entry name" value="SUGAR NUCLEOTIDE EPIMERASE RELATED"/>
    <property type="match status" value="1"/>
</dbReference>
<dbReference type="NCBIfam" id="TIGR01777">
    <property type="entry name" value="yfcH"/>
    <property type="match status" value="1"/>
</dbReference>
<keyword evidence="5" id="KW-1185">Reference proteome</keyword>
<evidence type="ECO:0000259" key="2">
    <source>
        <dbReference type="Pfam" id="PF01370"/>
    </source>
</evidence>
<protein>
    <submittedName>
        <fullName evidence="4">TIGR01777 family oxidoreductase</fullName>
    </submittedName>
</protein>
<dbReference type="InterPro" id="IPR001509">
    <property type="entry name" value="Epimerase_deHydtase"/>
</dbReference>
<evidence type="ECO:0000256" key="1">
    <source>
        <dbReference type="ARBA" id="ARBA00009353"/>
    </source>
</evidence>
<evidence type="ECO:0000313" key="5">
    <source>
        <dbReference type="Proteomes" id="UP001610104"/>
    </source>
</evidence>
<proteinExistence type="inferred from homology"/>
<feature type="domain" description="DUF1731" evidence="3">
    <location>
        <begin position="253"/>
        <end position="299"/>
    </location>
</feature>
<dbReference type="PANTHER" id="PTHR11092:SF0">
    <property type="entry name" value="EPIMERASE FAMILY PROTEIN SDR39U1"/>
    <property type="match status" value="1"/>
</dbReference>
<sequence>MRVLITGATGLIGKEIVKLCHKKNIGVNYLTTSKSKISNKADYQGFYWNPKTKEIDIQCFKEVDVIIHLAGTTVSKRWTSEYKKEILSSRLETTQLLVNSIKNNKNQVKQVIAASAIGIYPDSLSNYYEEVDSEGDASFLSEVVKKWEAAIDTFSELNIRVAKIRIGLVLSDKGGALPELSKPIKLGLGAAFGSGRSWQSWIHIKDLAGLFMYVMNNNLEGAFNAVAPNPVTNLDLTKLCAKVLNRPLWLPNIPKVFMKLVLGDMHTLLFLSQRVSSKKIEEAGFSFKYHHLEPALEDLLK</sequence>
<comment type="similarity">
    <text evidence="1">Belongs to the NAD(P)-dependent epimerase/dehydratase family. SDR39U1 subfamily.</text>
</comment>
<dbReference type="RefSeq" id="WP_395438888.1">
    <property type="nucleotide sequence ID" value="NZ_JBAWKC010000004.1"/>
</dbReference>
<comment type="caution">
    <text evidence="4">The sequence shown here is derived from an EMBL/GenBank/DDBJ whole genome shotgun (WGS) entry which is preliminary data.</text>
</comment>
<evidence type="ECO:0000259" key="3">
    <source>
        <dbReference type="Pfam" id="PF08338"/>
    </source>
</evidence>
<evidence type="ECO:0000313" key="4">
    <source>
        <dbReference type="EMBL" id="MFH6769665.1"/>
    </source>
</evidence>
<dbReference type="InterPro" id="IPR013549">
    <property type="entry name" value="DUF1731"/>
</dbReference>
<dbReference type="EMBL" id="JBAWKC010000004">
    <property type="protein sequence ID" value="MFH6769665.1"/>
    <property type="molecule type" value="Genomic_DNA"/>
</dbReference>
<name>A0ABW7MSX0_9FLAO</name>
<dbReference type="InterPro" id="IPR010099">
    <property type="entry name" value="SDR39U1"/>
</dbReference>
<feature type="domain" description="NAD-dependent epimerase/dehydratase" evidence="2">
    <location>
        <begin position="3"/>
        <end position="218"/>
    </location>
</feature>
<dbReference type="Proteomes" id="UP001610104">
    <property type="component" value="Unassembled WGS sequence"/>
</dbReference>
<dbReference type="Pfam" id="PF01370">
    <property type="entry name" value="Epimerase"/>
    <property type="match status" value="1"/>
</dbReference>
<accession>A0ABW7MSX0</accession>
<dbReference type="Pfam" id="PF08338">
    <property type="entry name" value="DUF1731"/>
    <property type="match status" value="1"/>
</dbReference>